<reference evidence="2 3" key="1">
    <citation type="submission" date="2016-02" db="EMBL/GenBank/DDBJ databases">
        <title>Discovery of a natural microsporidian pathogen with a broad tissue tropism in Caenorhabditis elegans.</title>
        <authorList>
            <person name="Luallen R.J."/>
            <person name="Reinke A.W."/>
            <person name="Tong L."/>
            <person name="Botts M.R."/>
            <person name="Felix M.-A."/>
            <person name="Troemel E.R."/>
        </authorList>
    </citation>
    <scope>NUCLEOTIDE SEQUENCE [LARGE SCALE GENOMIC DNA]</scope>
    <source>
        <strain evidence="2 3">JUm2807</strain>
    </source>
</reference>
<dbReference type="EMBL" id="LTDL01000014">
    <property type="protein sequence ID" value="OAG31676.1"/>
    <property type="molecule type" value="Genomic_DNA"/>
</dbReference>
<gene>
    <name evidence="2" type="ORF">NEDG_00151</name>
</gene>
<feature type="compositionally biased region" description="Acidic residues" evidence="1">
    <location>
        <begin position="175"/>
        <end position="193"/>
    </location>
</feature>
<dbReference type="Proteomes" id="UP000185944">
    <property type="component" value="Unassembled WGS sequence"/>
</dbReference>
<evidence type="ECO:0000313" key="2">
    <source>
        <dbReference type="EMBL" id="OAG31676.1"/>
    </source>
</evidence>
<evidence type="ECO:0000313" key="3">
    <source>
        <dbReference type="Proteomes" id="UP000185944"/>
    </source>
</evidence>
<dbReference type="VEuPathDB" id="MicrosporidiaDB:NEDG_00151"/>
<proteinExistence type="predicted"/>
<protein>
    <submittedName>
        <fullName evidence="2">Uncharacterized protein</fullName>
    </submittedName>
</protein>
<feature type="region of interest" description="Disordered" evidence="1">
    <location>
        <begin position="132"/>
        <end position="193"/>
    </location>
</feature>
<evidence type="ECO:0000256" key="1">
    <source>
        <dbReference type="SAM" id="MobiDB-lite"/>
    </source>
</evidence>
<organism evidence="2 3">
    <name type="scientific">Nematocida displodere</name>
    <dbReference type="NCBI Taxonomy" id="1805483"/>
    <lineage>
        <taxon>Eukaryota</taxon>
        <taxon>Fungi</taxon>
        <taxon>Fungi incertae sedis</taxon>
        <taxon>Microsporidia</taxon>
        <taxon>Nematocida</taxon>
    </lineage>
</organism>
<dbReference type="AlphaFoldDB" id="A0A177EIY0"/>
<dbReference type="GeneID" id="93646501"/>
<comment type="caution">
    <text evidence="2">The sequence shown here is derived from an EMBL/GenBank/DDBJ whole genome shotgun (WGS) entry which is preliminary data.</text>
</comment>
<sequence>MTVLVDTYDIPACAIMSQLYQTMCYEVPLEEVYSKVPGTPKGSKKYVVLKDISPRTLLALRDMESVIYIFHSEMLSEKEYSVIKHYTNELICVDNGALKVLNKKSKKQEEYTIHKTRDSETHRVHYTLHKIDQARKGPETKSSPSALTEKQKDLKEQSLPYLQVQAAEEVHFPNEEPEELSDDSDILDDLEEL</sequence>
<accession>A0A177EIY0</accession>
<name>A0A177EIY0_9MICR</name>
<dbReference type="OrthoDB" id="2193620at2759"/>
<dbReference type="RefSeq" id="XP_067545277.1">
    <property type="nucleotide sequence ID" value="XM_067687569.1"/>
</dbReference>
<keyword evidence="3" id="KW-1185">Reference proteome</keyword>